<dbReference type="InterPro" id="IPR002885">
    <property type="entry name" value="PPR_rpt"/>
</dbReference>
<feature type="repeat" description="PPR" evidence="2">
    <location>
        <begin position="354"/>
        <end position="384"/>
    </location>
</feature>
<keyword evidence="1" id="KW-0677">Repeat</keyword>
<dbReference type="GO" id="GO:0003723">
    <property type="term" value="F:RNA binding"/>
    <property type="evidence" value="ECO:0007669"/>
    <property type="project" value="InterPro"/>
</dbReference>
<dbReference type="FunFam" id="1.25.40.10:FF:000348">
    <property type="entry name" value="Pentatricopeptide repeat-containing protein chloroplastic"/>
    <property type="match status" value="1"/>
</dbReference>
<evidence type="ECO:0000256" key="2">
    <source>
        <dbReference type="PROSITE-ProRule" id="PRU00708"/>
    </source>
</evidence>
<evidence type="ECO:0000313" key="4">
    <source>
        <dbReference type="Proteomes" id="UP000775213"/>
    </source>
</evidence>
<dbReference type="InterPro" id="IPR046960">
    <property type="entry name" value="PPR_At4g14850-like_plant"/>
</dbReference>
<sequence length="577" mass="64469">MEAIKLLHGQLIVSGLYRHPLHISKVLAFYAISPSHLPHSLLIFNQIEHPNTFIFNTMFRAFSQSNTPTEALILYNQSKALGLKHDNMTFPFVLKACAKIPAMIDGQWIHAHVLKLGFVSDVFISNALISLYSSCKELGYARQVFDEMTVRDLVSWNSLICGSAKVQRSNDVLRLFEMMCAAKVKADGVTIVNVVSACTQLREWELGETVVKYIEDNCIEVDVYLGNTLIDYYGRRGFVEDAQKLFDEMREKNSITMNAMIATFAKAGDLVGAKKMFDRMPERDLVSWSLMITGYCQTKNFLVALELFRQMQKTKIKPDEIVIASVLSACAHLVARNLGRSVHGCIRRNGITMDIFVGNTLIDMYSKCGCISEAYKVFDGMRKKDTLTWNSIILGLATSGNGDSALQVFSDMLRTEFKPDEVTFLGVLIACVHSGLVDEGLEYFESMREVHGVEPQMKHYGCVIDLLSRSGELDKAFEFIGEMIMRPDAIAWRAFLGACKVHGNVTMAEYANKKLDKLDPGDSGNYVLLSHAYAAAERWNDVVKLREKVSEVDIRKNPGCSIIEIGNSSVSSKVAAS</sequence>
<dbReference type="Pfam" id="PF13041">
    <property type="entry name" value="PPR_2"/>
    <property type="match status" value="2"/>
</dbReference>
<feature type="repeat" description="PPR" evidence="2">
    <location>
        <begin position="152"/>
        <end position="186"/>
    </location>
</feature>
<evidence type="ECO:0000313" key="3">
    <source>
        <dbReference type="EMBL" id="KAH0465515.1"/>
    </source>
</evidence>
<protein>
    <recommendedName>
        <fullName evidence="5">Pentatricopeptide repeat-containing protein</fullName>
    </recommendedName>
</protein>
<dbReference type="PANTHER" id="PTHR47926:SF440">
    <property type="entry name" value="REPEAT-CONTAINING PROTEIN, PUTATIVE-RELATED"/>
    <property type="match status" value="1"/>
</dbReference>
<proteinExistence type="predicted"/>
<evidence type="ECO:0000256" key="1">
    <source>
        <dbReference type="ARBA" id="ARBA00022737"/>
    </source>
</evidence>
<comment type="caution">
    <text evidence="3">The sequence shown here is derived from an EMBL/GenBank/DDBJ whole genome shotgun (WGS) entry which is preliminary data.</text>
</comment>
<feature type="repeat" description="PPR" evidence="2">
    <location>
        <begin position="222"/>
        <end position="256"/>
    </location>
</feature>
<dbReference type="PANTHER" id="PTHR47926">
    <property type="entry name" value="PENTATRICOPEPTIDE REPEAT-CONTAINING PROTEIN"/>
    <property type="match status" value="1"/>
</dbReference>
<dbReference type="InterPro" id="IPR046848">
    <property type="entry name" value="E_motif"/>
</dbReference>
<dbReference type="GO" id="GO:0009451">
    <property type="term" value="P:RNA modification"/>
    <property type="evidence" value="ECO:0007669"/>
    <property type="project" value="InterPro"/>
</dbReference>
<gene>
    <name evidence="3" type="ORF">IEQ34_005618</name>
</gene>
<feature type="repeat" description="PPR" evidence="2">
    <location>
        <begin position="284"/>
        <end position="318"/>
    </location>
</feature>
<dbReference type="InterPro" id="IPR011990">
    <property type="entry name" value="TPR-like_helical_dom_sf"/>
</dbReference>
<dbReference type="Proteomes" id="UP000775213">
    <property type="component" value="Unassembled WGS sequence"/>
</dbReference>
<accession>A0AAV7HDJ5</accession>
<name>A0AAV7HDJ5_DENCH</name>
<keyword evidence="4" id="KW-1185">Reference proteome</keyword>
<dbReference type="Pfam" id="PF01535">
    <property type="entry name" value="PPR"/>
    <property type="match status" value="6"/>
</dbReference>
<dbReference type="Pfam" id="PF20431">
    <property type="entry name" value="E_motif"/>
    <property type="match status" value="1"/>
</dbReference>
<dbReference type="PROSITE" id="PS51375">
    <property type="entry name" value="PPR"/>
    <property type="match status" value="5"/>
</dbReference>
<reference evidence="3 4" key="1">
    <citation type="journal article" date="2021" name="Hortic Res">
        <title>Chromosome-scale assembly of the Dendrobium chrysotoxum genome enhances the understanding of orchid evolution.</title>
        <authorList>
            <person name="Zhang Y."/>
            <person name="Zhang G.Q."/>
            <person name="Zhang D."/>
            <person name="Liu X.D."/>
            <person name="Xu X.Y."/>
            <person name="Sun W.H."/>
            <person name="Yu X."/>
            <person name="Zhu X."/>
            <person name="Wang Z.W."/>
            <person name="Zhao X."/>
            <person name="Zhong W.Y."/>
            <person name="Chen H."/>
            <person name="Yin W.L."/>
            <person name="Huang T."/>
            <person name="Niu S.C."/>
            <person name="Liu Z.J."/>
        </authorList>
    </citation>
    <scope>NUCLEOTIDE SEQUENCE [LARGE SCALE GENOMIC DNA]</scope>
    <source>
        <strain evidence="3">Lindl</strain>
    </source>
</reference>
<feature type="repeat" description="PPR" evidence="2">
    <location>
        <begin position="385"/>
        <end position="419"/>
    </location>
</feature>
<organism evidence="3 4">
    <name type="scientific">Dendrobium chrysotoxum</name>
    <name type="common">Orchid</name>
    <dbReference type="NCBI Taxonomy" id="161865"/>
    <lineage>
        <taxon>Eukaryota</taxon>
        <taxon>Viridiplantae</taxon>
        <taxon>Streptophyta</taxon>
        <taxon>Embryophyta</taxon>
        <taxon>Tracheophyta</taxon>
        <taxon>Spermatophyta</taxon>
        <taxon>Magnoliopsida</taxon>
        <taxon>Liliopsida</taxon>
        <taxon>Asparagales</taxon>
        <taxon>Orchidaceae</taxon>
        <taxon>Epidendroideae</taxon>
        <taxon>Malaxideae</taxon>
        <taxon>Dendrobiinae</taxon>
        <taxon>Dendrobium</taxon>
    </lineage>
</organism>
<dbReference type="FunFam" id="1.25.40.10:FF:000090">
    <property type="entry name" value="Pentatricopeptide repeat-containing protein, chloroplastic"/>
    <property type="match status" value="1"/>
</dbReference>
<dbReference type="FunFam" id="1.25.40.10:FF:000427">
    <property type="entry name" value="Pentatricopeptide repeat-containing protein chloroplastic"/>
    <property type="match status" value="1"/>
</dbReference>
<dbReference type="AlphaFoldDB" id="A0AAV7HDJ5"/>
<dbReference type="EMBL" id="JAGFBR010000006">
    <property type="protein sequence ID" value="KAH0465515.1"/>
    <property type="molecule type" value="Genomic_DNA"/>
</dbReference>
<dbReference type="Gene3D" id="1.25.40.10">
    <property type="entry name" value="Tetratricopeptide repeat domain"/>
    <property type="match status" value="5"/>
</dbReference>
<dbReference type="NCBIfam" id="TIGR00756">
    <property type="entry name" value="PPR"/>
    <property type="match status" value="6"/>
</dbReference>
<evidence type="ECO:0008006" key="5">
    <source>
        <dbReference type="Google" id="ProtNLM"/>
    </source>
</evidence>